<name>A0ABQ2L079_9NOCA</name>
<reference evidence="3" key="1">
    <citation type="journal article" date="2019" name="Int. J. Syst. Evol. Microbiol.">
        <title>The Global Catalogue of Microorganisms (GCM) 10K type strain sequencing project: providing services to taxonomists for standard genome sequencing and annotation.</title>
        <authorList>
            <consortium name="The Broad Institute Genomics Platform"/>
            <consortium name="The Broad Institute Genome Sequencing Center for Infectious Disease"/>
            <person name="Wu L."/>
            <person name="Ma J."/>
        </authorList>
    </citation>
    <scope>NUCLEOTIDE SEQUENCE [LARGE SCALE GENOMIC DNA]</scope>
    <source>
        <strain evidence="3">CGMCC 4.7329</strain>
    </source>
</reference>
<evidence type="ECO:0000313" key="3">
    <source>
        <dbReference type="Proteomes" id="UP000658127"/>
    </source>
</evidence>
<evidence type="ECO:0000256" key="1">
    <source>
        <dbReference type="SAM" id="MobiDB-lite"/>
    </source>
</evidence>
<proteinExistence type="predicted"/>
<dbReference type="Proteomes" id="UP000658127">
    <property type="component" value="Unassembled WGS sequence"/>
</dbReference>
<organism evidence="2 3">
    <name type="scientific">Nocardia rhizosphaerihabitans</name>
    <dbReference type="NCBI Taxonomy" id="1691570"/>
    <lineage>
        <taxon>Bacteria</taxon>
        <taxon>Bacillati</taxon>
        <taxon>Actinomycetota</taxon>
        <taxon>Actinomycetes</taxon>
        <taxon>Mycobacteriales</taxon>
        <taxon>Nocardiaceae</taxon>
        <taxon>Nocardia</taxon>
    </lineage>
</organism>
<evidence type="ECO:0000313" key="2">
    <source>
        <dbReference type="EMBL" id="GGN97866.1"/>
    </source>
</evidence>
<feature type="region of interest" description="Disordered" evidence="1">
    <location>
        <begin position="61"/>
        <end position="82"/>
    </location>
</feature>
<keyword evidence="3" id="KW-1185">Reference proteome</keyword>
<sequence length="82" mass="8818">MGERKATAWFNADTASDAFNRASIENPTILGEHVLDRAQYSLPSPAVACSVISVSHTESGVAAVNRRPTRSSWTGGPDLRFN</sequence>
<gene>
    <name evidence="2" type="ORF">GCM10011610_64290</name>
</gene>
<comment type="caution">
    <text evidence="2">The sequence shown here is derived from an EMBL/GenBank/DDBJ whole genome shotgun (WGS) entry which is preliminary data.</text>
</comment>
<dbReference type="EMBL" id="BMNE01000011">
    <property type="protein sequence ID" value="GGN97866.1"/>
    <property type="molecule type" value="Genomic_DNA"/>
</dbReference>
<protein>
    <submittedName>
        <fullName evidence="2">Uncharacterized protein</fullName>
    </submittedName>
</protein>
<accession>A0ABQ2L079</accession>